<keyword evidence="5 9" id="KW-0378">Hydrolase</keyword>
<dbReference type="InterPro" id="IPR023827">
    <property type="entry name" value="Peptidase_S8_Asp-AS"/>
</dbReference>
<feature type="compositionally biased region" description="Low complexity" evidence="10">
    <location>
        <begin position="220"/>
        <end position="231"/>
    </location>
</feature>
<dbReference type="EMBL" id="NMUH01000488">
    <property type="protein sequence ID" value="MQL80047.1"/>
    <property type="molecule type" value="Genomic_DNA"/>
</dbReference>
<dbReference type="InterPro" id="IPR015500">
    <property type="entry name" value="Peptidase_S8_subtilisin-rel"/>
</dbReference>
<dbReference type="Pfam" id="PF05922">
    <property type="entry name" value="Inhibitor_I9"/>
    <property type="match status" value="1"/>
</dbReference>
<protein>
    <submittedName>
        <fullName evidence="16">Uncharacterized protein</fullName>
    </submittedName>
</protein>
<evidence type="ECO:0000259" key="12">
    <source>
        <dbReference type="Pfam" id="PF00082"/>
    </source>
</evidence>
<dbReference type="Gene3D" id="3.40.50.200">
    <property type="entry name" value="Peptidase S8/S53 domain"/>
    <property type="match status" value="1"/>
</dbReference>
<dbReference type="PANTHER" id="PTHR10795">
    <property type="entry name" value="PROPROTEIN CONVERTASE SUBTILISIN/KEXIN"/>
    <property type="match status" value="1"/>
</dbReference>
<dbReference type="InterPro" id="IPR045051">
    <property type="entry name" value="SBT"/>
</dbReference>
<keyword evidence="17" id="KW-1185">Reference proteome</keyword>
<gene>
    <name evidence="16" type="ORF">Taro_012505</name>
</gene>
<reference evidence="16" key="1">
    <citation type="submission" date="2017-07" db="EMBL/GenBank/DDBJ databases">
        <title>Taro Niue Genome Assembly and Annotation.</title>
        <authorList>
            <person name="Atibalentja N."/>
            <person name="Keating K."/>
            <person name="Fields C.J."/>
        </authorList>
    </citation>
    <scope>NUCLEOTIDE SEQUENCE</scope>
    <source>
        <strain evidence="16">Niue_2</strain>
        <tissue evidence="16">Leaf</tissue>
    </source>
</reference>
<dbReference type="PROSITE" id="PS00136">
    <property type="entry name" value="SUBTILASE_ASP"/>
    <property type="match status" value="1"/>
</dbReference>
<proteinExistence type="inferred from homology"/>
<dbReference type="InterPro" id="IPR037045">
    <property type="entry name" value="S8pro/Inhibitor_I9_sf"/>
</dbReference>
<comment type="similarity">
    <text evidence="2 9">Belongs to the peptidase S8 family.</text>
</comment>
<feature type="active site" description="Charge relay system" evidence="8 9">
    <location>
        <position position="545"/>
    </location>
</feature>
<evidence type="ECO:0000256" key="11">
    <source>
        <dbReference type="SAM" id="SignalP"/>
    </source>
</evidence>
<comment type="caution">
    <text evidence="16">The sequence shown here is derived from an EMBL/GenBank/DDBJ whole genome shotgun (WGS) entry which is preliminary data.</text>
</comment>
<dbReference type="CDD" id="cd02120">
    <property type="entry name" value="PA_subtilisin_like"/>
    <property type="match status" value="1"/>
</dbReference>
<dbReference type="InterPro" id="IPR010259">
    <property type="entry name" value="S8pro/Inhibitor_I9"/>
</dbReference>
<evidence type="ECO:0000256" key="4">
    <source>
        <dbReference type="ARBA" id="ARBA00022729"/>
    </source>
</evidence>
<dbReference type="InterPro" id="IPR036852">
    <property type="entry name" value="Peptidase_S8/S53_dom_sf"/>
</dbReference>
<comment type="subcellular location">
    <subcellularLocation>
        <location evidence="1">Secreted</location>
    </subcellularLocation>
</comment>
<dbReference type="Pfam" id="PF02225">
    <property type="entry name" value="PA"/>
    <property type="match status" value="1"/>
</dbReference>
<evidence type="ECO:0000256" key="10">
    <source>
        <dbReference type="SAM" id="MobiDB-lite"/>
    </source>
</evidence>
<feature type="domain" description="Peptidase S8/S53" evidence="12">
    <location>
        <begin position="149"/>
        <end position="582"/>
    </location>
</feature>
<evidence type="ECO:0000256" key="9">
    <source>
        <dbReference type="PROSITE-ProRule" id="PRU01240"/>
    </source>
</evidence>
<dbReference type="OrthoDB" id="206201at2759"/>
<evidence type="ECO:0000256" key="7">
    <source>
        <dbReference type="ARBA" id="ARBA00023180"/>
    </source>
</evidence>
<dbReference type="Proteomes" id="UP000652761">
    <property type="component" value="Unassembled WGS sequence"/>
</dbReference>
<evidence type="ECO:0000313" key="16">
    <source>
        <dbReference type="EMBL" id="MQL80047.1"/>
    </source>
</evidence>
<keyword evidence="4 11" id="KW-0732">Signal</keyword>
<feature type="chain" id="PRO_5032328167" evidence="11">
    <location>
        <begin position="29"/>
        <end position="762"/>
    </location>
</feature>
<sequence>MDGAMLAFALRSGFFFLFFFFRVSAASASNRDDQGGDDLQTYVVFVDRPPDPVGFASADARQNWYESFLSKATSQGTNTARSRLVYSYGEAISGFAARLSAAELRTLQQTEGFVAAFPDRVLPLLTTRSPSFMGLNLAHGRWSKLPNSGDGVIIGMLDTGVASDHPSFSGAGMPPPPEKWKGRCEVNQRDCNNKLIGYKVFLSSTGNSSGPTGQREVDPAGHGTHTASTAAGAPVEGASVLGYANGTAVGTAPRAHLAIYKVCTMKGCSYADLIGGVDAAVQDGVDVISASIGFHTTPLHEDPLAVGSFRAAQKGVFLSYAGCNNGPNLRTVCNEAPWVLTVAASTIDRRLRTAVRLGDGQEFDGESVLQPGGAAITDLHLVYPRDGGNNFCHEEVLSRTDVKGKVVLCDRDGFSNRTAKAEAIWKAGGVGMILANREIDASSIVTDVYPIPAANLGFSEGSKVKAYINSSHNPTVSIISKGTVLGTSPSPVISSFSSRGPSLASPGILKPDVTGPGVNIFAAWPFRLGNAPDAKFYFNIMSGTSMSTPHLSGIAALVKSAHPDWSPAAIKSAIMTTADVLDHGGKPIVDETLQAANIFAVGAGHVNPARSVDPGLVYDLQPDAYIAFLCRLPGYTEDMVKTIVGRRIRCSDWKGNATANSDLNYPSISVSLRPGDNSVEVHRTVTNVGKASSLYTAKVEQPAGVRVTVTPGTLRFSKVNEKLTFTVSFSRDGPGPRDFSDGHLIWVSEKLVVRSPISVSGS</sequence>
<organism evidence="16 17">
    <name type="scientific">Colocasia esculenta</name>
    <name type="common">Wild taro</name>
    <name type="synonym">Arum esculentum</name>
    <dbReference type="NCBI Taxonomy" id="4460"/>
    <lineage>
        <taxon>Eukaryota</taxon>
        <taxon>Viridiplantae</taxon>
        <taxon>Streptophyta</taxon>
        <taxon>Embryophyta</taxon>
        <taxon>Tracheophyta</taxon>
        <taxon>Spermatophyta</taxon>
        <taxon>Magnoliopsida</taxon>
        <taxon>Liliopsida</taxon>
        <taxon>Araceae</taxon>
        <taxon>Aroideae</taxon>
        <taxon>Colocasieae</taxon>
        <taxon>Colocasia</taxon>
    </lineage>
</organism>
<dbReference type="GO" id="GO:0006508">
    <property type="term" value="P:proteolysis"/>
    <property type="evidence" value="ECO:0007669"/>
    <property type="project" value="UniProtKB-KW"/>
</dbReference>
<evidence type="ECO:0000256" key="6">
    <source>
        <dbReference type="ARBA" id="ARBA00022825"/>
    </source>
</evidence>
<keyword evidence="7" id="KW-0325">Glycoprotein</keyword>
<feature type="signal peptide" evidence="11">
    <location>
        <begin position="1"/>
        <end position="28"/>
    </location>
</feature>
<evidence type="ECO:0000259" key="13">
    <source>
        <dbReference type="Pfam" id="PF02225"/>
    </source>
</evidence>
<accession>A0A843UCZ4</accession>
<dbReference type="Pfam" id="PF00082">
    <property type="entry name" value="Peptidase_S8"/>
    <property type="match status" value="1"/>
</dbReference>
<dbReference type="InterPro" id="IPR003137">
    <property type="entry name" value="PA_domain"/>
</dbReference>
<evidence type="ECO:0000259" key="15">
    <source>
        <dbReference type="Pfam" id="PF17766"/>
    </source>
</evidence>
<evidence type="ECO:0000259" key="14">
    <source>
        <dbReference type="Pfam" id="PF05922"/>
    </source>
</evidence>
<dbReference type="SUPFAM" id="SSF52743">
    <property type="entry name" value="Subtilisin-like"/>
    <property type="match status" value="1"/>
</dbReference>
<keyword evidence="3 9" id="KW-0645">Protease</keyword>
<dbReference type="Gene3D" id="3.50.30.30">
    <property type="match status" value="1"/>
</dbReference>
<evidence type="ECO:0000256" key="8">
    <source>
        <dbReference type="PIRSR" id="PIRSR615500-1"/>
    </source>
</evidence>
<name>A0A843UCZ4_COLES</name>
<dbReference type="FunFam" id="3.50.30.30:FF:000005">
    <property type="entry name" value="subtilisin-like protease SBT1.5"/>
    <property type="match status" value="1"/>
</dbReference>
<dbReference type="GO" id="GO:0005576">
    <property type="term" value="C:extracellular region"/>
    <property type="evidence" value="ECO:0007669"/>
    <property type="project" value="UniProtKB-SubCell"/>
</dbReference>
<dbReference type="InterPro" id="IPR041469">
    <property type="entry name" value="Subtilisin-like_FN3"/>
</dbReference>
<keyword evidence="6 9" id="KW-0720">Serine protease</keyword>
<dbReference type="InterPro" id="IPR034197">
    <property type="entry name" value="Peptidases_S8_3"/>
</dbReference>
<dbReference type="Gene3D" id="3.30.70.80">
    <property type="entry name" value="Peptidase S8 propeptide/proteinase inhibitor I9"/>
    <property type="match status" value="1"/>
</dbReference>
<feature type="region of interest" description="Disordered" evidence="10">
    <location>
        <begin position="206"/>
        <end position="231"/>
    </location>
</feature>
<feature type="domain" description="PA" evidence="13">
    <location>
        <begin position="381"/>
        <end position="462"/>
    </location>
</feature>
<dbReference type="PRINTS" id="PR00723">
    <property type="entry name" value="SUBTILISIN"/>
</dbReference>
<evidence type="ECO:0000256" key="5">
    <source>
        <dbReference type="ARBA" id="ARBA00022801"/>
    </source>
</evidence>
<feature type="active site" description="Charge relay system" evidence="8 9">
    <location>
        <position position="158"/>
    </location>
</feature>
<evidence type="ECO:0000256" key="2">
    <source>
        <dbReference type="ARBA" id="ARBA00011073"/>
    </source>
</evidence>
<evidence type="ECO:0000256" key="1">
    <source>
        <dbReference type="ARBA" id="ARBA00004613"/>
    </source>
</evidence>
<feature type="active site" description="Charge relay system" evidence="8 9">
    <location>
        <position position="222"/>
    </location>
</feature>
<feature type="domain" description="Subtilisin-like protease fibronectin type-III" evidence="15">
    <location>
        <begin position="662"/>
        <end position="759"/>
    </location>
</feature>
<evidence type="ECO:0000256" key="3">
    <source>
        <dbReference type="ARBA" id="ARBA00022670"/>
    </source>
</evidence>
<dbReference type="InterPro" id="IPR000209">
    <property type="entry name" value="Peptidase_S8/S53_dom"/>
</dbReference>
<dbReference type="Gene3D" id="2.60.40.2310">
    <property type="match status" value="1"/>
</dbReference>
<feature type="domain" description="Inhibitor I9" evidence="14">
    <location>
        <begin position="57"/>
        <end position="123"/>
    </location>
</feature>
<dbReference type="CDD" id="cd04852">
    <property type="entry name" value="Peptidases_S8_3"/>
    <property type="match status" value="1"/>
</dbReference>
<dbReference type="AlphaFoldDB" id="A0A843UCZ4"/>
<evidence type="ECO:0000313" key="17">
    <source>
        <dbReference type="Proteomes" id="UP000652761"/>
    </source>
</evidence>
<dbReference type="Pfam" id="PF17766">
    <property type="entry name" value="fn3_6"/>
    <property type="match status" value="1"/>
</dbReference>
<dbReference type="PROSITE" id="PS51892">
    <property type="entry name" value="SUBTILASE"/>
    <property type="match status" value="1"/>
</dbReference>
<dbReference type="GO" id="GO:0004252">
    <property type="term" value="F:serine-type endopeptidase activity"/>
    <property type="evidence" value="ECO:0007669"/>
    <property type="project" value="UniProtKB-UniRule"/>
</dbReference>